<gene>
    <name evidence="5" type="primary">LOC107954172</name>
</gene>
<sequence length="171" mass="19562">MSKDRHESILQESPQELKQQQRKQDEEDEEKEKGIGKDDDDEEEVTVTSRKLDDDEDEGEECKTPSSRDHKIPAIQSCPPTPRKKPMMRMKRKVSELQFFETTRSEEHSAGHTLRPRQSWSRVAAIFIMRGENCTLTSQSLSIISQTITSILVRLLISPMASKLSVSTTNC</sequence>
<dbReference type="GeneID" id="107954172"/>
<dbReference type="PANTHER" id="PTHR33142:SF89">
    <property type="entry name" value="CYCLIN-DEPENDENT PROTEIN KINASE INHIBITOR SMR2"/>
    <property type="match status" value="1"/>
</dbReference>
<evidence type="ECO:0000313" key="5">
    <source>
        <dbReference type="RefSeq" id="XP_040953502.1"/>
    </source>
</evidence>
<dbReference type="GO" id="GO:0004860">
    <property type="term" value="F:protein kinase inhibitor activity"/>
    <property type="evidence" value="ECO:0007669"/>
    <property type="project" value="UniProtKB-KW"/>
</dbReference>
<dbReference type="RefSeq" id="XP_040953502.1">
    <property type="nucleotide sequence ID" value="XM_041097568.1"/>
</dbReference>
<evidence type="ECO:0000256" key="1">
    <source>
        <dbReference type="ARBA" id="ARBA00023013"/>
    </source>
</evidence>
<proteinExistence type="predicted"/>
<name>A0ABM3AF84_GOSHI</name>
<accession>A0ABM3AF84</accession>
<feature type="compositionally biased region" description="Basic and acidic residues" evidence="3">
    <location>
        <begin position="61"/>
        <end position="72"/>
    </location>
</feature>
<organism evidence="4 5">
    <name type="scientific">Gossypium hirsutum</name>
    <name type="common">Upland cotton</name>
    <name type="synonym">Gossypium mexicanum</name>
    <dbReference type="NCBI Taxonomy" id="3635"/>
    <lineage>
        <taxon>Eukaryota</taxon>
        <taxon>Viridiplantae</taxon>
        <taxon>Streptophyta</taxon>
        <taxon>Embryophyta</taxon>
        <taxon>Tracheophyta</taxon>
        <taxon>Spermatophyta</taxon>
        <taxon>Magnoliopsida</taxon>
        <taxon>eudicotyledons</taxon>
        <taxon>Gunneridae</taxon>
        <taxon>Pentapetalae</taxon>
        <taxon>rosids</taxon>
        <taxon>malvids</taxon>
        <taxon>Malvales</taxon>
        <taxon>Malvaceae</taxon>
        <taxon>Malvoideae</taxon>
        <taxon>Gossypium</taxon>
    </lineage>
</organism>
<reference evidence="4" key="1">
    <citation type="journal article" date="2020" name="Nat. Genet.">
        <title>Genomic diversifications of five Gossypium allopolyploid species and their impact on cotton improvement.</title>
        <authorList>
            <person name="Chen Z.J."/>
            <person name="Sreedasyam A."/>
            <person name="Ando A."/>
            <person name="Song Q."/>
            <person name="De Santiago L.M."/>
            <person name="Hulse-Kemp A.M."/>
            <person name="Ding M."/>
            <person name="Ye W."/>
            <person name="Kirkbride R.C."/>
            <person name="Jenkins J."/>
            <person name="Plott C."/>
            <person name="Lovell J."/>
            <person name="Lin Y.M."/>
            <person name="Vaughn R."/>
            <person name="Liu B."/>
            <person name="Simpson S."/>
            <person name="Scheffler B.E."/>
            <person name="Wen L."/>
            <person name="Saski C.A."/>
            <person name="Grover C.E."/>
            <person name="Hu G."/>
            <person name="Conover J.L."/>
            <person name="Carlson J.W."/>
            <person name="Shu S."/>
            <person name="Boston L.B."/>
            <person name="Williams M."/>
            <person name="Peterson D.G."/>
            <person name="McGee K."/>
            <person name="Jones D.C."/>
            <person name="Wendel J.F."/>
            <person name="Stelly D.M."/>
            <person name="Grimwood J."/>
            <person name="Schmutz J."/>
        </authorList>
    </citation>
    <scope>NUCLEOTIDE SEQUENCE [LARGE SCALE GENOMIC DNA]</scope>
    <source>
        <strain evidence="4">cv. TM-1</strain>
    </source>
</reference>
<keyword evidence="4" id="KW-1185">Reference proteome</keyword>
<dbReference type="Proteomes" id="UP000818029">
    <property type="component" value="Chromosome D07"/>
</dbReference>
<keyword evidence="1 5" id="KW-0649">Protein kinase inhibitor</keyword>
<protein>
    <submittedName>
        <fullName evidence="5">Cyclin-dependent protein kinase inhibitor SMR2 isoform X1</fullName>
    </submittedName>
</protein>
<reference evidence="5" key="2">
    <citation type="submission" date="2025-08" db="UniProtKB">
        <authorList>
            <consortium name="RefSeq"/>
        </authorList>
    </citation>
    <scope>IDENTIFICATION</scope>
</reference>
<dbReference type="PANTHER" id="PTHR33142">
    <property type="entry name" value="CYCLIN-DEPENDENT PROTEIN KINASE INHIBITOR SMR13"/>
    <property type="match status" value="1"/>
</dbReference>
<dbReference type="InterPro" id="IPR040389">
    <property type="entry name" value="SMR"/>
</dbReference>
<evidence type="ECO:0000313" key="4">
    <source>
        <dbReference type="Proteomes" id="UP000818029"/>
    </source>
</evidence>
<evidence type="ECO:0000256" key="2">
    <source>
        <dbReference type="ARBA" id="ARBA00023306"/>
    </source>
</evidence>
<evidence type="ECO:0000256" key="3">
    <source>
        <dbReference type="SAM" id="MobiDB-lite"/>
    </source>
</evidence>
<keyword evidence="2" id="KW-0131">Cell cycle</keyword>
<feature type="region of interest" description="Disordered" evidence="3">
    <location>
        <begin position="1"/>
        <end position="89"/>
    </location>
</feature>